<evidence type="ECO:0000313" key="3">
    <source>
        <dbReference type="Proteomes" id="UP000050911"/>
    </source>
</evidence>
<dbReference type="EMBL" id="AZCX01000001">
    <property type="protein sequence ID" value="KRK49529.1"/>
    <property type="molecule type" value="Genomic_DNA"/>
</dbReference>
<keyword evidence="3" id="KW-1185">Reference proteome</keyword>
<dbReference type="PROSITE" id="PS50005">
    <property type="entry name" value="TPR"/>
    <property type="match status" value="1"/>
</dbReference>
<dbReference type="AlphaFoldDB" id="A0A0R1HVJ5"/>
<dbReference type="OrthoDB" id="2329209at2"/>
<sequence>MSEQEENDKQQQAEVLLHRLIQEIDDDPNNYHTYYDLSALLIELKSYTQAEELLIKALGLFGDRGRKTTDTLTYGLGNVYYAAGEYQKAIEQYGKVKDQKLQKDAYLMVAQSYMGTGNHKLALAFALTAGEHSQQDPAVNQLIADNFLALGHFKEAADYFDRVLASQPRNGRAQFDRGITAIILEQDATRYFEQAKQLDAAYYEKGQQRLADIQGALNQRQKESTDN</sequence>
<proteinExistence type="predicted"/>
<evidence type="ECO:0000256" key="1">
    <source>
        <dbReference type="PROSITE-ProRule" id="PRU00339"/>
    </source>
</evidence>
<evidence type="ECO:0008006" key="4">
    <source>
        <dbReference type="Google" id="ProtNLM"/>
    </source>
</evidence>
<dbReference type="SUPFAM" id="SSF48452">
    <property type="entry name" value="TPR-like"/>
    <property type="match status" value="2"/>
</dbReference>
<dbReference type="STRING" id="1302272.FC96_GL000461"/>
<keyword evidence="1" id="KW-0802">TPR repeat</keyword>
<reference evidence="2 3" key="1">
    <citation type="journal article" date="2015" name="Genome Announc.">
        <title>Expanding the biotechnology potential of lactobacilli through comparative genomics of 213 strains and associated genera.</title>
        <authorList>
            <person name="Sun Z."/>
            <person name="Harris H.M."/>
            <person name="McCann A."/>
            <person name="Guo C."/>
            <person name="Argimon S."/>
            <person name="Zhang W."/>
            <person name="Yang X."/>
            <person name="Jeffery I.B."/>
            <person name="Cooney J.C."/>
            <person name="Kagawa T.F."/>
            <person name="Liu W."/>
            <person name="Song Y."/>
            <person name="Salvetti E."/>
            <person name="Wrobel A."/>
            <person name="Rasinkangas P."/>
            <person name="Parkhill J."/>
            <person name="Rea M.C."/>
            <person name="O'Sullivan O."/>
            <person name="Ritari J."/>
            <person name="Douillard F.P."/>
            <person name="Paul Ross R."/>
            <person name="Yang R."/>
            <person name="Briner A.E."/>
            <person name="Felis G.E."/>
            <person name="de Vos W.M."/>
            <person name="Barrangou R."/>
            <person name="Klaenhammer T.R."/>
            <person name="Caufield P.W."/>
            <person name="Cui Y."/>
            <person name="Zhang H."/>
            <person name="O'Toole P.W."/>
        </authorList>
    </citation>
    <scope>NUCLEOTIDE SEQUENCE [LARGE SCALE GENOMIC DNA]</scope>
    <source>
        <strain evidence="2 3">JCM 15530</strain>
    </source>
</reference>
<dbReference type="Pfam" id="PF13424">
    <property type="entry name" value="TPR_12"/>
    <property type="match status" value="1"/>
</dbReference>
<protein>
    <recommendedName>
        <fullName evidence="4">Tetratricopeptide repeat protein</fullName>
    </recommendedName>
</protein>
<name>A0A0R1HVJ5_9LACO</name>
<dbReference type="PATRIC" id="fig|1302272.5.peg.459"/>
<comment type="caution">
    <text evidence="2">The sequence shown here is derived from an EMBL/GenBank/DDBJ whole genome shotgun (WGS) entry which is preliminary data.</text>
</comment>
<dbReference type="Gene3D" id="1.25.40.10">
    <property type="entry name" value="Tetratricopeptide repeat domain"/>
    <property type="match status" value="2"/>
</dbReference>
<dbReference type="Pfam" id="PF13432">
    <property type="entry name" value="TPR_16"/>
    <property type="match status" value="1"/>
</dbReference>
<dbReference type="SMART" id="SM00028">
    <property type="entry name" value="TPR"/>
    <property type="match status" value="3"/>
</dbReference>
<dbReference type="InterPro" id="IPR011990">
    <property type="entry name" value="TPR-like_helical_dom_sf"/>
</dbReference>
<accession>A0A0R1HVJ5</accession>
<feature type="repeat" description="TPR" evidence="1">
    <location>
        <begin position="137"/>
        <end position="170"/>
    </location>
</feature>
<evidence type="ECO:0000313" key="2">
    <source>
        <dbReference type="EMBL" id="KRK49529.1"/>
    </source>
</evidence>
<dbReference type="InterPro" id="IPR019734">
    <property type="entry name" value="TPR_rpt"/>
</dbReference>
<dbReference type="Proteomes" id="UP000050911">
    <property type="component" value="Unassembled WGS sequence"/>
</dbReference>
<gene>
    <name evidence="2" type="ORF">FC96_GL000461</name>
</gene>
<dbReference type="RefSeq" id="WP_054659712.1">
    <property type="nucleotide sequence ID" value="NZ_AZCX01000001.1"/>
</dbReference>
<organism evidence="2 3">
    <name type="scientific">Secundilactobacillus kimchicus JCM 15530</name>
    <dbReference type="NCBI Taxonomy" id="1302272"/>
    <lineage>
        <taxon>Bacteria</taxon>
        <taxon>Bacillati</taxon>
        <taxon>Bacillota</taxon>
        <taxon>Bacilli</taxon>
        <taxon>Lactobacillales</taxon>
        <taxon>Lactobacillaceae</taxon>
        <taxon>Secundilactobacillus</taxon>
    </lineage>
</organism>